<dbReference type="EMBL" id="CYZT01000010">
    <property type="protein sequence ID" value="CUN70192.1"/>
    <property type="molecule type" value="Genomic_DNA"/>
</dbReference>
<evidence type="ECO:0000313" key="1">
    <source>
        <dbReference type="EMBL" id="CUN70192.1"/>
    </source>
</evidence>
<reference evidence="4 6" key="2">
    <citation type="journal article" date="2019" name="Nat. Med.">
        <title>A library of human gut bacterial isolates paired with longitudinal multiomics data enables mechanistic microbiome research.</title>
        <authorList>
            <person name="Poyet M."/>
            <person name="Groussin M."/>
            <person name="Gibbons S.M."/>
            <person name="Avila-Pacheco J."/>
            <person name="Jiang X."/>
            <person name="Kearney S.M."/>
            <person name="Perrotta A.R."/>
            <person name="Berdy B."/>
            <person name="Zhao S."/>
            <person name="Lieberman T.D."/>
            <person name="Swanson P.K."/>
            <person name="Smith M."/>
            <person name="Roesemann S."/>
            <person name="Alexander J.E."/>
            <person name="Rich S.A."/>
            <person name="Livny J."/>
            <person name="Vlamakis H."/>
            <person name="Clish C."/>
            <person name="Bullock K."/>
            <person name="Deik A."/>
            <person name="Scott J."/>
            <person name="Pierce K.A."/>
            <person name="Xavier R.J."/>
            <person name="Alm E.J."/>
        </authorList>
    </citation>
    <scope>NUCLEOTIDE SEQUENCE [LARGE SCALE GENOMIC DNA]</scope>
    <source>
        <strain evidence="4 6">BIOML-A5</strain>
    </source>
</reference>
<reference evidence="2" key="3">
    <citation type="submission" date="2023-01" db="EMBL/GenBank/DDBJ databases">
        <title>Human gut microbiome strain richness.</title>
        <authorList>
            <person name="Chen-Liaw A."/>
        </authorList>
    </citation>
    <scope>NUCLEOTIDE SEQUENCE</scope>
    <source>
        <strain evidence="3">1001287st1_F4_1001285I_161205</strain>
        <strain evidence="2">2225st1_A6_2225SCRN_200828</strain>
    </source>
</reference>
<dbReference type="Proteomes" id="UP001211006">
    <property type="component" value="Unassembled WGS sequence"/>
</dbReference>
<dbReference type="EMBL" id="WKPO01000018">
    <property type="protein sequence ID" value="MSB49635.1"/>
    <property type="molecule type" value="Genomic_DNA"/>
</dbReference>
<proteinExistence type="predicted"/>
<dbReference type="Proteomes" id="UP000095746">
    <property type="component" value="Unassembled WGS sequence"/>
</dbReference>
<dbReference type="EMBL" id="JAQLWV010000014">
    <property type="protein sequence ID" value="MDB7933536.1"/>
    <property type="molecule type" value="Genomic_DNA"/>
</dbReference>
<dbReference type="RefSeq" id="WP_009259440.1">
    <property type="nucleotide sequence ID" value="NZ_BAABZG010000001.1"/>
</dbReference>
<dbReference type="AlphaFoldDB" id="A0A173Z149"/>
<evidence type="ECO:0000313" key="4">
    <source>
        <dbReference type="EMBL" id="MSB49635.1"/>
    </source>
</evidence>
<sequence>MCCNINDFTPHRAGQHSVFTSAENRCTHVGKNKNRHMIRQFKVDGEVVAAGDMSPRCDYLLLNDDAKTSYYIELKGSDLVKAIEQIETTVAMIAPSIPEYAVLRRIVFRTGTHGIQTRPVLSWKRKHGNTVVIKERLLEETI</sequence>
<dbReference type="EMBL" id="JAQLWO010000002">
    <property type="protein sequence ID" value="MDB7904951.1"/>
    <property type="molecule type" value="Genomic_DNA"/>
</dbReference>
<evidence type="ECO:0000313" key="6">
    <source>
        <dbReference type="Proteomes" id="UP000429811"/>
    </source>
</evidence>
<name>A0A173Z149_FLAPL</name>
<gene>
    <name evidence="1" type="ORF">ERS852411_00347</name>
    <name evidence="4" type="ORF">GKE90_13175</name>
    <name evidence="2" type="ORF">PND83_03080</name>
    <name evidence="3" type="ORF">PNE06_10675</name>
</gene>
<accession>A0A173Z149</accession>
<protein>
    <submittedName>
        <fullName evidence="1">Uncharacterized protein</fullName>
    </submittedName>
</protein>
<evidence type="ECO:0000313" key="2">
    <source>
        <dbReference type="EMBL" id="MDB7904951.1"/>
    </source>
</evidence>
<dbReference type="Proteomes" id="UP000429811">
    <property type="component" value="Unassembled WGS sequence"/>
</dbReference>
<dbReference type="Proteomes" id="UP001211173">
    <property type="component" value="Unassembled WGS sequence"/>
</dbReference>
<reference evidence="1 5" key="1">
    <citation type="submission" date="2015-09" db="EMBL/GenBank/DDBJ databases">
        <authorList>
            <consortium name="Pathogen Informatics"/>
        </authorList>
    </citation>
    <scope>NUCLEOTIDE SEQUENCE [LARGE SCALE GENOMIC DNA]</scope>
    <source>
        <strain evidence="1 5">2789STDY5608854</strain>
    </source>
</reference>
<evidence type="ECO:0000313" key="3">
    <source>
        <dbReference type="EMBL" id="MDB7933536.1"/>
    </source>
</evidence>
<evidence type="ECO:0000313" key="5">
    <source>
        <dbReference type="Proteomes" id="UP000095746"/>
    </source>
</evidence>
<organism evidence="1 5">
    <name type="scientific">Flavonifractor plautii</name>
    <name type="common">Fusobacterium plautii</name>
    <dbReference type="NCBI Taxonomy" id="292800"/>
    <lineage>
        <taxon>Bacteria</taxon>
        <taxon>Bacillati</taxon>
        <taxon>Bacillota</taxon>
        <taxon>Clostridia</taxon>
        <taxon>Eubacteriales</taxon>
        <taxon>Oscillospiraceae</taxon>
        <taxon>Flavonifractor</taxon>
    </lineage>
</organism>